<organism evidence="1 2">
    <name type="scientific">Montanilutibacter psychrotolerans</name>
    <dbReference type="NCBI Taxonomy" id="1327343"/>
    <lineage>
        <taxon>Bacteria</taxon>
        <taxon>Pseudomonadati</taxon>
        <taxon>Pseudomonadota</taxon>
        <taxon>Gammaproteobacteria</taxon>
        <taxon>Lysobacterales</taxon>
        <taxon>Lysobacteraceae</taxon>
        <taxon>Montanilutibacter</taxon>
    </lineage>
</organism>
<evidence type="ECO:0000313" key="1">
    <source>
        <dbReference type="EMBL" id="RNF81928.1"/>
    </source>
</evidence>
<name>A0A3M8SKQ5_9GAMM</name>
<dbReference type="AlphaFoldDB" id="A0A3M8SKQ5"/>
<keyword evidence="2" id="KW-1185">Reference proteome</keyword>
<gene>
    <name evidence="1" type="ORF">EER27_15950</name>
</gene>
<sequence length="87" mass="9203">MGQPVARDRHHRIHLSASPPLTRAVSAVDSARMPHHAAIAIHDCQPQGCRIAVSMADARDVVTVLATTVITTTRTTTPDGVRTGVSS</sequence>
<comment type="caution">
    <text evidence="1">The sequence shown here is derived from an EMBL/GenBank/DDBJ whole genome shotgun (WGS) entry which is preliminary data.</text>
</comment>
<evidence type="ECO:0000313" key="2">
    <source>
        <dbReference type="Proteomes" id="UP000267049"/>
    </source>
</evidence>
<accession>A0A3M8SKQ5</accession>
<dbReference type="Proteomes" id="UP000267049">
    <property type="component" value="Unassembled WGS sequence"/>
</dbReference>
<protein>
    <submittedName>
        <fullName evidence="1">Uncharacterized protein</fullName>
    </submittedName>
</protein>
<dbReference type="EMBL" id="RIBS01000011">
    <property type="protein sequence ID" value="RNF81928.1"/>
    <property type="molecule type" value="Genomic_DNA"/>
</dbReference>
<proteinExistence type="predicted"/>
<reference evidence="1 2" key="1">
    <citation type="submission" date="2018-11" db="EMBL/GenBank/DDBJ databases">
        <title>Lysobacter cryohumiis sp. nov., isolated from soil in the Tianshan Mountains, Xinjiang, China.</title>
        <authorList>
            <person name="Luo Y."/>
            <person name="Sheng H."/>
        </authorList>
    </citation>
    <scope>NUCLEOTIDE SEQUENCE [LARGE SCALE GENOMIC DNA]</scope>
    <source>
        <strain evidence="1 2">ZS60</strain>
    </source>
</reference>